<feature type="transmembrane region" description="Helical" evidence="1">
    <location>
        <begin position="137"/>
        <end position="154"/>
    </location>
</feature>
<keyword evidence="1" id="KW-1133">Transmembrane helix</keyword>
<evidence type="ECO:0000313" key="2">
    <source>
        <dbReference type="EMBL" id="QHS91542.1"/>
    </source>
</evidence>
<proteinExistence type="predicted"/>
<name>A0A6C0BHQ9_9ZZZZ</name>
<keyword evidence="1" id="KW-0472">Membrane</keyword>
<accession>A0A6C0BHQ9</accession>
<keyword evidence="1" id="KW-0812">Transmembrane</keyword>
<dbReference type="EMBL" id="MN739162">
    <property type="protein sequence ID" value="QHS91542.1"/>
    <property type="molecule type" value="Genomic_DNA"/>
</dbReference>
<evidence type="ECO:0000256" key="1">
    <source>
        <dbReference type="SAM" id="Phobius"/>
    </source>
</evidence>
<organism evidence="2">
    <name type="scientific">viral metagenome</name>
    <dbReference type="NCBI Taxonomy" id="1070528"/>
    <lineage>
        <taxon>unclassified sequences</taxon>
        <taxon>metagenomes</taxon>
        <taxon>organismal metagenomes</taxon>
    </lineage>
</organism>
<reference evidence="2" key="1">
    <citation type="journal article" date="2020" name="Nature">
        <title>Giant virus diversity and host interactions through global metagenomics.</title>
        <authorList>
            <person name="Schulz F."/>
            <person name="Roux S."/>
            <person name="Paez-Espino D."/>
            <person name="Jungbluth S."/>
            <person name="Walsh D.A."/>
            <person name="Denef V.J."/>
            <person name="McMahon K.D."/>
            <person name="Konstantinidis K.T."/>
            <person name="Eloe-Fadrosh E.A."/>
            <person name="Kyrpides N.C."/>
            <person name="Woyke T."/>
        </authorList>
    </citation>
    <scope>NUCLEOTIDE SEQUENCE</scope>
    <source>
        <strain evidence="2">GVMAG-M-3300013006-15</strain>
    </source>
</reference>
<sequence length="190" mass="21751">MSWTEEKQRLWDQKKEAIGAGFEQLKNSYLQTAQSSPDDTSRLNFYETQMTQMREELSTLIVDIKYALEDTREKVGNIDEPILALEKRLETLKKEEGNLEHKKATRQDQVLSLDSRGQPNSHTIGFLMINSLSKPEWMIFVTTLLAALGLYLTGSQITGYLGNLGISMPTFSSQEIPGRIMTPLRYRMKK</sequence>
<protein>
    <submittedName>
        <fullName evidence="2">Uncharacterized protein</fullName>
    </submittedName>
</protein>
<dbReference type="AlphaFoldDB" id="A0A6C0BHQ9"/>